<dbReference type="PANTHER" id="PTHR43537:SF45">
    <property type="entry name" value="GNTR FAMILY REGULATORY PROTEIN"/>
    <property type="match status" value="1"/>
</dbReference>
<dbReference type="SUPFAM" id="SSF46785">
    <property type="entry name" value="Winged helix' DNA-binding domain"/>
    <property type="match status" value="1"/>
</dbReference>
<dbReference type="EMBL" id="CP014646">
    <property type="protein sequence ID" value="AMO38077.1"/>
    <property type="molecule type" value="Genomic_DNA"/>
</dbReference>
<dbReference type="RefSeq" id="WP_048707164.1">
    <property type="nucleotide sequence ID" value="NZ_CP014646.1"/>
</dbReference>
<dbReference type="InterPro" id="IPR008920">
    <property type="entry name" value="TF_FadR/GntR_C"/>
</dbReference>
<dbReference type="PANTHER" id="PTHR43537">
    <property type="entry name" value="TRANSCRIPTIONAL REGULATOR, GNTR FAMILY"/>
    <property type="match status" value="1"/>
</dbReference>
<dbReference type="GO" id="GO:0003700">
    <property type="term" value="F:DNA-binding transcription factor activity"/>
    <property type="evidence" value="ECO:0007669"/>
    <property type="project" value="InterPro"/>
</dbReference>
<dbReference type="Proteomes" id="UP000036902">
    <property type="component" value="Chromosome"/>
</dbReference>
<keyword evidence="3" id="KW-0804">Transcription</keyword>
<dbReference type="GO" id="GO:0003677">
    <property type="term" value="F:DNA binding"/>
    <property type="evidence" value="ECO:0007669"/>
    <property type="project" value="UniProtKB-KW"/>
</dbReference>
<evidence type="ECO:0000256" key="2">
    <source>
        <dbReference type="ARBA" id="ARBA00023125"/>
    </source>
</evidence>
<evidence type="ECO:0000313" key="6">
    <source>
        <dbReference type="Proteomes" id="UP000036902"/>
    </source>
</evidence>
<dbReference type="CDD" id="cd07377">
    <property type="entry name" value="WHTH_GntR"/>
    <property type="match status" value="1"/>
</dbReference>
<proteinExistence type="predicted"/>
<dbReference type="AlphaFoldDB" id="A0A127K801"/>
<accession>A0A127K801</accession>
<dbReference type="InterPro" id="IPR000524">
    <property type="entry name" value="Tscrpt_reg_HTH_GntR"/>
</dbReference>
<dbReference type="STRING" id="1134435.AC731_014690"/>
<dbReference type="InterPro" id="IPR036390">
    <property type="entry name" value="WH_DNA-bd_sf"/>
</dbReference>
<organism evidence="5 6">
    <name type="scientific">Thauera humireducens</name>
    <dbReference type="NCBI Taxonomy" id="1134435"/>
    <lineage>
        <taxon>Bacteria</taxon>
        <taxon>Pseudomonadati</taxon>
        <taxon>Pseudomonadota</taxon>
        <taxon>Betaproteobacteria</taxon>
        <taxon>Rhodocyclales</taxon>
        <taxon>Zoogloeaceae</taxon>
        <taxon>Thauera</taxon>
    </lineage>
</organism>
<dbReference type="KEGG" id="thu:AC731_014690"/>
<dbReference type="Gene3D" id="1.20.120.530">
    <property type="entry name" value="GntR ligand-binding domain-like"/>
    <property type="match status" value="1"/>
</dbReference>
<feature type="domain" description="HTH gntR-type" evidence="4">
    <location>
        <begin position="12"/>
        <end position="79"/>
    </location>
</feature>
<dbReference type="InterPro" id="IPR011711">
    <property type="entry name" value="GntR_C"/>
</dbReference>
<dbReference type="Gene3D" id="1.10.10.10">
    <property type="entry name" value="Winged helix-like DNA-binding domain superfamily/Winged helix DNA-binding domain"/>
    <property type="match status" value="1"/>
</dbReference>
<reference evidence="6" key="1">
    <citation type="submission" date="2016-03" db="EMBL/GenBank/DDBJ databases">
        <authorList>
            <person name="Ma C."/>
            <person name="Zhou S."/>
            <person name="Yang G."/>
        </authorList>
    </citation>
    <scope>NUCLEOTIDE SEQUENCE [LARGE SCALE GENOMIC DNA]</scope>
    <source>
        <strain evidence="6">SgZ-1</strain>
    </source>
</reference>
<evidence type="ECO:0000259" key="4">
    <source>
        <dbReference type="PROSITE" id="PS50949"/>
    </source>
</evidence>
<evidence type="ECO:0000256" key="3">
    <source>
        <dbReference type="ARBA" id="ARBA00023163"/>
    </source>
</evidence>
<dbReference type="Pfam" id="PF07729">
    <property type="entry name" value="FCD"/>
    <property type="match status" value="1"/>
</dbReference>
<sequence length="234" mass="27093">MEQLRPIPNKTNQLADQVYERIKKDIFDFVFLPGDRFTETEMATRHTVSRTPVRDALYRLEREGYLQVSFRSGWSVRPFDFKRFDQLYDLRIVLELAAVKQLCEAESAPDIGPLLDVWAIPEGERLTDGNQVWALDEAFHHQLILATGNLEMARVHQEVTEKIRIIRRLDFTQASRVDITYDEHREILRLIAQRKAAQAAIAIRSHIEASKAEVHKITLHMLHEAKQRVQAGAA</sequence>
<evidence type="ECO:0000256" key="1">
    <source>
        <dbReference type="ARBA" id="ARBA00023015"/>
    </source>
</evidence>
<dbReference type="Pfam" id="PF00392">
    <property type="entry name" value="GntR"/>
    <property type="match status" value="1"/>
</dbReference>
<keyword evidence="1" id="KW-0805">Transcription regulation</keyword>
<gene>
    <name evidence="5" type="ORF">AC731_014690</name>
</gene>
<name>A0A127K801_9RHOO</name>
<keyword evidence="2" id="KW-0238">DNA-binding</keyword>
<dbReference type="InterPro" id="IPR036388">
    <property type="entry name" value="WH-like_DNA-bd_sf"/>
</dbReference>
<protein>
    <submittedName>
        <fullName evidence="5">GntR family transcriptional regulator</fullName>
    </submittedName>
</protein>
<dbReference type="SUPFAM" id="SSF48008">
    <property type="entry name" value="GntR ligand-binding domain-like"/>
    <property type="match status" value="1"/>
</dbReference>
<dbReference type="PROSITE" id="PS50949">
    <property type="entry name" value="HTH_GNTR"/>
    <property type="match status" value="1"/>
</dbReference>
<keyword evidence="6" id="KW-1185">Reference proteome</keyword>
<dbReference type="SMART" id="SM00345">
    <property type="entry name" value="HTH_GNTR"/>
    <property type="match status" value="1"/>
</dbReference>
<evidence type="ECO:0000313" key="5">
    <source>
        <dbReference type="EMBL" id="AMO38077.1"/>
    </source>
</evidence>
<dbReference type="SMART" id="SM00895">
    <property type="entry name" value="FCD"/>
    <property type="match status" value="1"/>
</dbReference>